<dbReference type="InterPro" id="IPR013538">
    <property type="entry name" value="ASHA1/2-like_C"/>
</dbReference>
<comment type="similarity">
    <text evidence="1">Belongs to the AHA1 family.</text>
</comment>
<dbReference type="Pfam" id="PF08327">
    <property type="entry name" value="AHSA1"/>
    <property type="match status" value="1"/>
</dbReference>
<dbReference type="EMBL" id="CP098023">
    <property type="protein sequence ID" value="WKD49679.1"/>
    <property type="molecule type" value="Genomic_DNA"/>
</dbReference>
<gene>
    <name evidence="3" type="ORF">M8T91_17590</name>
</gene>
<dbReference type="Gene3D" id="3.30.530.20">
    <property type="match status" value="1"/>
</dbReference>
<evidence type="ECO:0000313" key="4">
    <source>
        <dbReference type="Proteomes" id="UP001321520"/>
    </source>
</evidence>
<dbReference type="SUPFAM" id="SSF55961">
    <property type="entry name" value="Bet v1-like"/>
    <property type="match status" value="1"/>
</dbReference>
<evidence type="ECO:0000313" key="3">
    <source>
        <dbReference type="EMBL" id="WKD49679.1"/>
    </source>
</evidence>
<protein>
    <submittedName>
        <fullName evidence="3">SRPBCC domain-containing protein</fullName>
    </submittedName>
</protein>
<sequence>MLNTVSKNQITIIRRCKAPRELVWRVWTDPDHVAKWWGPFGSEHTTSMVELKVGGIYYVGMRAPDGSEHPSRGVISELIPFEKIVIMGDPNALDACGAGLPPKAVVTILFEDDSPGTTVTLDAVFDSEAARIAAEDSDYLINWTATLDALDAYLAKIMEEPLESTKSQ</sequence>
<evidence type="ECO:0000259" key="2">
    <source>
        <dbReference type="Pfam" id="PF08327"/>
    </source>
</evidence>
<reference evidence="3 4" key="1">
    <citation type="submission" date="2022-05" db="EMBL/GenBank/DDBJ databases">
        <title>Microbulbifer sp. nov., isolated from sponge.</title>
        <authorList>
            <person name="Gao L."/>
        </authorList>
    </citation>
    <scope>NUCLEOTIDE SEQUENCE [LARGE SCALE GENOMIC DNA]</scope>
    <source>
        <strain evidence="3 4">MI-G</strain>
    </source>
</reference>
<organism evidence="3 4">
    <name type="scientific">Microbulbifer spongiae</name>
    <dbReference type="NCBI Taxonomy" id="2944933"/>
    <lineage>
        <taxon>Bacteria</taxon>
        <taxon>Pseudomonadati</taxon>
        <taxon>Pseudomonadota</taxon>
        <taxon>Gammaproteobacteria</taxon>
        <taxon>Cellvibrionales</taxon>
        <taxon>Microbulbiferaceae</taxon>
        <taxon>Microbulbifer</taxon>
    </lineage>
</organism>
<dbReference type="Proteomes" id="UP001321520">
    <property type="component" value="Chromosome"/>
</dbReference>
<evidence type="ECO:0000256" key="1">
    <source>
        <dbReference type="ARBA" id="ARBA00006817"/>
    </source>
</evidence>
<name>A0ABY9EDS5_9GAMM</name>
<accession>A0ABY9EDS5</accession>
<keyword evidence="4" id="KW-1185">Reference proteome</keyword>
<dbReference type="InterPro" id="IPR023393">
    <property type="entry name" value="START-like_dom_sf"/>
</dbReference>
<feature type="domain" description="Activator of Hsp90 ATPase homologue 1/2-like C-terminal" evidence="2">
    <location>
        <begin position="17"/>
        <end position="154"/>
    </location>
</feature>
<proteinExistence type="inferred from homology"/>
<dbReference type="RefSeq" id="WP_301415531.1">
    <property type="nucleotide sequence ID" value="NZ_CP098023.1"/>
</dbReference>